<dbReference type="CDD" id="cd01647">
    <property type="entry name" value="RT_LTR"/>
    <property type="match status" value="1"/>
</dbReference>
<dbReference type="InterPro" id="IPR036397">
    <property type="entry name" value="RNaseH_sf"/>
</dbReference>
<protein>
    <submittedName>
        <fullName evidence="4">Unnamed protein product</fullName>
    </submittedName>
</protein>
<proteinExistence type="predicted"/>
<dbReference type="PANTHER" id="PTHR37984">
    <property type="entry name" value="PROTEIN CBG26694"/>
    <property type="match status" value="1"/>
</dbReference>
<feature type="compositionally biased region" description="Basic and acidic residues" evidence="1">
    <location>
        <begin position="672"/>
        <end position="683"/>
    </location>
</feature>
<dbReference type="Gene3D" id="3.30.420.10">
    <property type="entry name" value="Ribonuclease H-like superfamily/Ribonuclease H"/>
    <property type="match status" value="2"/>
</dbReference>
<dbReference type="PROSITE" id="PS50994">
    <property type="entry name" value="INTEGRASE"/>
    <property type="match status" value="1"/>
</dbReference>
<dbReference type="SUPFAM" id="SSF53098">
    <property type="entry name" value="Ribonuclease H-like"/>
    <property type="match status" value="1"/>
</dbReference>
<dbReference type="InterPro" id="IPR016197">
    <property type="entry name" value="Chromo-like_dom_sf"/>
</dbReference>
<dbReference type="InterPro" id="IPR043128">
    <property type="entry name" value="Rev_trsase/Diguanyl_cyclase"/>
</dbReference>
<accession>A0A9W6Y3B6</accession>
<dbReference type="GO" id="GO:0003676">
    <property type="term" value="F:nucleic acid binding"/>
    <property type="evidence" value="ECO:0007669"/>
    <property type="project" value="InterPro"/>
</dbReference>
<feature type="region of interest" description="Disordered" evidence="1">
    <location>
        <begin position="271"/>
        <end position="304"/>
    </location>
</feature>
<dbReference type="InterPro" id="IPR001584">
    <property type="entry name" value="Integrase_cat-core"/>
</dbReference>
<comment type="caution">
    <text evidence="4">The sequence shown here is derived from an EMBL/GenBank/DDBJ whole genome shotgun (WGS) entry which is preliminary data.</text>
</comment>
<dbReference type="EMBL" id="BSXT01002848">
    <property type="protein sequence ID" value="GMF51249.1"/>
    <property type="molecule type" value="Genomic_DNA"/>
</dbReference>
<dbReference type="InterPro" id="IPR043502">
    <property type="entry name" value="DNA/RNA_pol_sf"/>
</dbReference>
<dbReference type="InterPro" id="IPR050951">
    <property type="entry name" value="Retrovirus_Pol_polyprotein"/>
</dbReference>
<dbReference type="PANTHER" id="PTHR37984:SF5">
    <property type="entry name" value="PROTEIN NYNRIN-LIKE"/>
    <property type="match status" value="1"/>
</dbReference>
<dbReference type="GO" id="GO:0015074">
    <property type="term" value="P:DNA integration"/>
    <property type="evidence" value="ECO:0007669"/>
    <property type="project" value="InterPro"/>
</dbReference>
<dbReference type="Gene3D" id="3.10.10.10">
    <property type="entry name" value="HIV Type 1 Reverse Transcriptase, subunit A, domain 1"/>
    <property type="match status" value="1"/>
</dbReference>
<feature type="domain" description="Chromo" evidence="2">
    <location>
        <begin position="1098"/>
        <end position="1138"/>
    </location>
</feature>
<evidence type="ECO:0000313" key="4">
    <source>
        <dbReference type="EMBL" id="GMF51249.1"/>
    </source>
</evidence>
<feature type="region of interest" description="Disordered" evidence="1">
    <location>
        <begin position="221"/>
        <end position="250"/>
    </location>
</feature>
<feature type="compositionally biased region" description="Polar residues" evidence="1">
    <location>
        <begin position="42"/>
        <end position="53"/>
    </location>
</feature>
<reference evidence="4" key="1">
    <citation type="submission" date="2023-04" db="EMBL/GenBank/DDBJ databases">
        <title>Phytophthora fragariaefolia NBRC 109709.</title>
        <authorList>
            <person name="Ichikawa N."/>
            <person name="Sato H."/>
            <person name="Tonouchi N."/>
        </authorList>
    </citation>
    <scope>NUCLEOTIDE SEQUENCE</scope>
    <source>
        <strain evidence="4">NBRC 109709</strain>
    </source>
</reference>
<dbReference type="InterPro" id="IPR002156">
    <property type="entry name" value="RNaseH_domain"/>
</dbReference>
<evidence type="ECO:0000313" key="5">
    <source>
        <dbReference type="Proteomes" id="UP001165121"/>
    </source>
</evidence>
<dbReference type="InterPro" id="IPR000477">
    <property type="entry name" value="RT_dom"/>
</dbReference>
<evidence type="ECO:0000259" key="3">
    <source>
        <dbReference type="PROSITE" id="PS50994"/>
    </source>
</evidence>
<evidence type="ECO:0000256" key="1">
    <source>
        <dbReference type="SAM" id="MobiDB-lite"/>
    </source>
</evidence>
<organism evidence="4 5">
    <name type="scientific">Phytophthora fragariaefolia</name>
    <dbReference type="NCBI Taxonomy" id="1490495"/>
    <lineage>
        <taxon>Eukaryota</taxon>
        <taxon>Sar</taxon>
        <taxon>Stramenopiles</taxon>
        <taxon>Oomycota</taxon>
        <taxon>Peronosporomycetes</taxon>
        <taxon>Peronosporales</taxon>
        <taxon>Peronosporaceae</taxon>
        <taxon>Phytophthora</taxon>
    </lineage>
</organism>
<keyword evidence="5" id="KW-1185">Reference proteome</keyword>
<evidence type="ECO:0000259" key="2">
    <source>
        <dbReference type="PROSITE" id="PS50013"/>
    </source>
</evidence>
<dbReference type="InterPro" id="IPR012337">
    <property type="entry name" value="RNaseH-like_sf"/>
</dbReference>
<feature type="compositionally biased region" description="Basic and acidic residues" evidence="1">
    <location>
        <begin position="221"/>
        <end position="231"/>
    </location>
</feature>
<name>A0A9W6Y3B6_9STRA</name>
<gene>
    <name evidence="4" type="ORF">Pfra01_002066700</name>
</gene>
<dbReference type="Pfam" id="PF00078">
    <property type="entry name" value="RVT_1"/>
    <property type="match status" value="1"/>
</dbReference>
<dbReference type="Gene3D" id="3.30.70.270">
    <property type="match status" value="1"/>
</dbReference>
<dbReference type="InterPro" id="IPR000953">
    <property type="entry name" value="Chromo/chromo_shadow_dom"/>
</dbReference>
<feature type="domain" description="Integrase catalytic" evidence="3">
    <location>
        <begin position="767"/>
        <end position="931"/>
    </location>
</feature>
<dbReference type="Pfam" id="PF13456">
    <property type="entry name" value="RVT_3"/>
    <property type="match status" value="1"/>
</dbReference>
<dbReference type="SUPFAM" id="SSF56672">
    <property type="entry name" value="DNA/RNA polymerases"/>
    <property type="match status" value="1"/>
</dbReference>
<dbReference type="GO" id="GO:0004523">
    <property type="term" value="F:RNA-DNA hybrid ribonuclease activity"/>
    <property type="evidence" value="ECO:0007669"/>
    <property type="project" value="InterPro"/>
</dbReference>
<dbReference type="PROSITE" id="PS50013">
    <property type="entry name" value="CHROMO_2"/>
    <property type="match status" value="1"/>
</dbReference>
<feature type="region of interest" description="Disordered" evidence="1">
    <location>
        <begin position="1"/>
        <end position="113"/>
    </location>
</feature>
<dbReference type="Proteomes" id="UP001165121">
    <property type="component" value="Unassembled WGS sequence"/>
</dbReference>
<sequence length="1163" mass="131373">MVPRPGSATPEDGVRIKQEPGVDAPSIGRSPTTSEQERPDASWSSEGTFTTGHGASVEPEGYEEQFAVPDVAPHGATPDSGASPSPTGLKPEKPEDQTHPPPRLPSSASKNAGRSYTAEELHYALCKTQLARMLERDPILGFVRPKLIRELTGPIHEPDWKSIADVMMAVHARFRILQEAGFVMGAFEMEKVFDWELASWKDSIRAVTGPLTGLVGMVKHEAQPPRDDRKAVQCPPLPSPYPSSMGSDSSFKSLKQMPMSGRLPRIIQLTAAPERTETPPPEDNAISVQGKSGRPHQGPPQSGHNLAVDISLGVSHCLPLVNDLLEDLDKYLWYCSLDMASGFWVVPMMDRARLISAFITPVGLFEWLRMPFGLCNAPQIYLRLIDNALYGFLRVSPENAAREGGEPERPGTQSAVGRRSYIDDIRIGGESWDDLCRKVERLLGVCEQWHLSISAEKSEWGMPQIDYLGHKVSQHGLQANPKKLESLTQQEKWRHALRAFEILKSKLATTPMLKHFDAEREPVVIVYADGWAIAAVLAQVHGDRSRLEATRVGSCQVNEAEYRGLLLGCSLLQELEVSRLIMCGDSNLAIRQMREEMDCKSPGMKLLRQQARNVLETWPRRELFHVRRDWNASVDMLAGQALQCQAGLDVIDPEEIQSLKTLNRLGEVIRPRTGRPETTDLERPMTPSADAERTTAVVLPVATRAASAHAAAPRSRTPEALQARVVQRLRLDHIRTDQDEERWIANLKKYLRGELGSLSKREAKDCWKIAPQYEGRERAALLSYSGRRVCRRSRRGAQVGLDLFTGFVIAKANASRSAQTVVEAYEEAVFRRFRAGEAIQHDREPGFMADFFKAFNKRMGQRQRATLAYHPQANGAGERMVQTVTRAVKMYIADVDQRDWDEYAERLTFALNTAHGRTRDETPFYLVHGWDARSTLEATLSIGNTSRRDADARRWRMRIQRYYKIARAQALELVQEAVAERARRHNEGASQHSIEMASRVWLYLDRVKPGYARKLAHMWHGPSRVAERVNTFAVRLETARTPYQLFPVVHISKLKPVREFPTRPETRLTVPADGRFDFEEELLPEDSWNAHNVEDDVFEVEKIMDVREGRATRYGRTRREFEVKWKGYPDSPWDEEADKLWRLVVRLLTTTHEMQPVRGDAIA</sequence>
<dbReference type="OrthoDB" id="10267344at2759"/>
<dbReference type="SUPFAM" id="SSF54160">
    <property type="entry name" value="Chromo domain-like"/>
    <property type="match status" value="1"/>
</dbReference>
<dbReference type="Gene3D" id="2.40.50.40">
    <property type="match status" value="1"/>
</dbReference>
<feature type="region of interest" description="Disordered" evidence="1">
    <location>
        <begin position="672"/>
        <end position="692"/>
    </location>
</feature>
<dbReference type="AlphaFoldDB" id="A0A9W6Y3B6"/>